<feature type="compositionally biased region" description="Low complexity" evidence="1">
    <location>
        <begin position="88"/>
        <end position="98"/>
    </location>
</feature>
<evidence type="ECO:0000313" key="2">
    <source>
        <dbReference type="EMBL" id="KAF2232032.1"/>
    </source>
</evidence>
<accession>A0A6A6H237</accession>
<dbReference type="Proteomes" id="UP000800092">
    <property type="component" value="Unassembled WGS sequence"/>
</dbReference>
<evidence type="ECO:0000313" key="3">
    <source>
        <dbReference type="Proteomes" id="UP000800092"/>
    </source>
</evidence>
<name>A0A6A6H237_VIRVR</name>
<protein>
    <recommendedName>
        <fullName evidence="4">F-box domain-containing protein</fullName>
    </recommendedName>
</protein>
<proteinExistence type="predicted"/>
<feature type="region of interest" description="Disordered" evidence="1">
    <location>
        <begin position="945"/>
        <end position="1014"/>
    </location>
</feature>
<feature type="region of interest" description="Disordered" evidence="1">
    <location>
        <begin position="43"/>
        <end position="126"/>
    </location>
</feature>
<organism evidence="2 3">
    <name type="scientific">Viridothelium virens</name>
    <name type="common">Speckled blister lichen</name>
    <name type="synonym">Trypethelium virens</name>
    <dbReference type="NCBI Taxonomy" id="1048519"/>
    <lineage>
        <taxon>Eukaryota</taxon>
        <taxon>Fungi</taxon>
        <taxon>Dikarya</taxon>
        <taxon>Ascomycota</taxon>
        <taxon>Pezizomycotina</taxon>
        <taxon>Dothideomycetes</taxon>
        <taxon>Dothideomycetes incertae sedis</taxon>
        <taxon>Trypetheliales</taxon>
        <taxon>Trypetheliaceae</taxon>
        <taxon>Viridothelium</taxon>
    </lineage>
</organism>
<sequence length="1131" mass="127514">MSSSPTPVSVDMASDDDSWWFDFGDDDLTEDEIMPSRYVVMTNSLSSRQTSPSDPRRRHLSNRSRNGRELTGSQQQTGRFWRRRRLSRSQASSKSSSSEKPPLTLEHLLPRQPAREDRTPDISTTDASLIVTNGGEVNDEQNRENNSTLNPGRLGIGSILRRTQRQLFDDPNLRSTRYGRENWVSNPEYFATPTGHRQPSALILYQLGQGQTRSSDNPLQAAKASYLPLCLVPNKQMDSCSPLVKPIKGIQYMRQPNMRSQVLDQLCSIHWPQGRIPVELFEQITDYLSRDDIKNMRLVNREFEYGVSAVLFKTAVVPFNTEIYDMIESETTVKPNLKGKGIAYDLEAMSCDEDPPGTLPWKNRKKDEENKVYKGHGLRVFSGFGPRIRKYGMSFEVEEDALATPPQKNLLKRQVSFWGGYEWPHEQYRRFADRAGLEQAADETSKMKQAFSHLHRVQELALSVDSGLGWLRGPDVSIRSTIFKRPPPVFGSSKRSLDRIHQEQEDIWQALQTSNRVSRMSKPSFMAATLYRHDIAMPLEQLPDIGGSSHADTSVWPLMESRLVSDARTEKRYQKATTDYAIPPGFGVLYAHSDTDDDECDEVISFKKHPLTPRELTKEQKEWLLETEWAQRAFMMSYMLAVVDNPTIFTRVHTLNLSRISSRYVLLLDRPDFWAALPQLRNIIIRVIPDWRNCSKDNLGAVRSPAIDPSSALTPFNKLLYNQIRKIQSVVSLTLGWISGGEHGEGMYARNQQLLPAPVMLPRNPASAQNPKVVKFPFVKHLTISNCWITPPALVAFVKRSRDDMLEKLTCDSVSLTARPSYPSALDVMANMQVAGQQNAQVFIPGQNPGQGQLVAIPNLQHAQTIAAHFQAQFQQGNLGALPQFQNPANGIQLWQGGQPAVAPWPQAQNPNVHPNLPNIVQTMQQQQQMLAQQQMAPAFQAPALQQPWQPPPAPHHNAPGNASNDSASRREGSWPDVINRIFPGRKLPKSDSGSNDEEDDAANIGASSATKASDSPLRALEFISCGYCHLANPPWNQNELEPPDDNEIRHRWDPCFQKRYDALSPCMMLTRDRSLGTIVQYMPESELNTMAVAWGMRTGWEDAKKAEEVEFDGWAKGGTGRFSGEVKREV</sequence>
<keyword evidence="3" id="KW-1185">Reference proteome</keyword>
<gene>
    <name evidence="2" type="ORF">EV356DRAFT_578761</name>
</gene>
<feature type="compositionally biased region" description="Polar residues" evidence="1">
    <location>
        <begin position="43"/>
        <end position="53"/>
    </location>
</feature>
<evidence type="ECO:0000256" key="1">
    <source>
        <dbReference type="SAM" id="MobiDB-lite"/>
    </source>
</evidence>
<evidence type="ECO:0008006" key="4">
    <source>
        <dbReference type="Google" id="ProtNLM"/>
    </source>
</evidence>
<dbReference type="AlphaFoldDB" id="A0A6A6H237"/>
<dbReference type="EMBL" id="ML991820">
    <property type="protein sequence ID" value="KAF2232032.1"/>
    <property type="molecule type" value="Genomic_DNA"/>
</dbReference>
<dbReference type="OrthoDB" id="4194555at2759"/>
<reference evidence="2" key="1">
    <citation type="journal article" date="2020" name="Stud. Mycol.">
        <title>101 Dothideomycetes genomes: a test case for predicting lifestyles and emergence of pathogens.</title>
        <authorList>
            <person name="Haridas S."/>
            <person name="Albert R."/>
            <person name="Binder M."/>
            <person name="Bloem J."/>
            <person name="Labutti K."/>
            <person name="Salamov A."/>
            <person name="Andreopoulos B."/>
            <person name="Baker S."/>
            <person name="Barry K."/>
            <person name="Bills G."/>
            <person name="Bluhm B."/>
            <person name="Cannon C."/>
            <person name="Castanera R."/>
            <person name="Culley D."/>
            <person name="Daum C."/>
            <person name="Ezra D."/>
            <person name="Gonzalez J."/>
            <person name="Henrissat B."/>
            <person name="Kuo A."/>
            <person name="Liang C."/>
            <person name="Lipzen A."/>
            <person name="Lutzoni F."/>
            <person name="Magnuson J."/>
            <person name="Mondo S."/>
            <person name="Nolan M."/>
            <person name="Ohm R."/>
            <person name="Pangilinan J."/>
            <person name="Park H.-J."/>
            <person name="Ramirez L."/>
            <person name="Alfaro M."/>
            <person name="Sun H."/>
            <person name="Tritt A."/>
            <person name="Yoshinaga Y."/>
            <person name="Zwiers L.-H."/>
            <person name="Turgeon B."/>
            <person name="Goodwin S."/>
            <person name="Spatafora J."/>
            <person name="Crous P."/>
            <person name="Grigoriev I."/>
        </authorList>
    </citation>
    <scope>NUCLEOTIDE SEQUENCE</scope>
    <source>
        <strain evidence="2">Tuck. ex Michener</strain>
    </source>
</reference>